<dbReference type="EMBL" id="BAAALF010000040">
    <property type="protein sequence ID" value="GAA1236645.1"/>
    <property type="molecule type" value="Genomic_DNA"/>
</dbReference>
<dbReference type="Pfam" id="PF07676">
    <property type="entry name" value="PD40"/>
    <property type="match status" value="1"/>
</dbReference>
<sequence>METTNRTARTERRLALGACVLAAAAAVAGTAAPAQADPAWAPISQVDVGASGVPADQASTSLGLSQNGHYALFSSSATNLVPDGASVGFGLYVRDLRTGRTELVSRGDDGTPLTALDDVAGISGDGRYVVFSSGAADVAPGQPANGAYNVYVRDRVTARTHLVSAGLASGAADSDLGAYHPAISADGRSIVYMSTRTDLVPGAPVRPNTRNIFVTDRVSGRTRLASVGAGGQAADNDSDNPTINADATTVGFSSRAGNLLPQTVRPSDTTAQPFARFTSLYTYDLHSATTTATGLASDGTAGSAAPKIRFSPDGRYAAYALSAAPLPGAKSRTELFVQDLRTGRVTSVRTSPDPAAICWADPSAAITADDRWVYFSGGCSATIIHASQARFDLYRQNLTTGRTEAVSTAPDGSPQEGAAVDPYVSDNGRTVLFSDNSTNLLPGGTASADWHVYARTRG</sequence>
<protein>
    <submittedName>
        <fullName evidence="3">PD40 domain-containing protein</fullName>
    </submittedName>
</protein>
<evidence type="ECO:0000313" key="3">
    <source>
        <dbReference type="EMBL" id="GAA1236645.1"/>
    </source>
</evidence>
<reference evidence="3 4" key="1">
    <citation type="journal article" date="2019" name="Int. J. Syst. Evol. Microbiol.">
        <title>The Global Catalogue of Microorganisms (GCM) 10K type strain sequencing project: providing services to taxonomists for standard genome sequencing and annotation.</title>
        <authorList>
            <consortium name="The Broad Institute Genomics Platform"/>
            <consortium name="The Broad Institute Genome Sequencing Center for Infectious Disease"/>
            <person name="Wu L."/>
            <person name="Ma J."/>
        </authorList>
    </citation>
    <scope>NUCLEOTIDE SEQUENCE [LARGE SCALE GENOMIC DNA]</scope>
    <source>
        <strain evidence="3 4">JCM 13004</strain>
    </source>
</reference>
<evidence type="ECO:0000256" key="1">
    <source>
        <dbReference type="ARBA" id="ARBA00009820"/>
    </source>
</evidence>
<dbReference type="PANTHER" id="PTHR36842">
    <property type="entry name" value="PROTEIN TOLB HOMOLOG"/>
    <property type="match status" value="1"/>
</dbReference>
<comment type="similarity">
    <text evidence="1">Belongs to the TolB family.</text>
</comment>
<feature type="chain" id="PRO_5046928358" evidence="2">
    <location>
        <begin position="37"/>
        <end position="458"/>
    </location>
</feature>
<keyword evidence="4" id="KW-1185">Reference proteome</keyword>
<dbReference type="Gene3D" id="2.120.10.30">
    <property type="entry name" value="TolB, C-terminal domain"/>
    <property type="match status" value="2"/>
</dbReference>
<dbReference type="InterPro" id="IPR011042">
    <property type="entry name" value="6-blade_b-propeller_TolB-like"/>
</dbReference>
<dbReference type="RefSeq" id="WP_344441873.1">
    <property type="nucleotide sequence ID" value="NZ_BAAALF010000040.1"/>
</dbReference>
<organism evidence="3 4">
    <name type="scientific">Kitasatospora nipponensis</name>
    <dbReference type="NCBI Taxonomy" id="258049"/>
    <lineage>
        <taxon>Bacteria</taxon>
        <taxon>Bacillati</taxon>
        <taxon>Actinomycetota</taxon>
        <taxon>Actinomycetes</taxon>
        <taxon>Kitasatosporales</taxon>
        <taxon>Streptomycetaceae</taxon>
        <taxon>Kitasatospora</taxon>
    </lineage>
</organism>
<keyword evidence="2" id="KW-0732">Signal</keyword>
<dbReference type="Proteomes" id="UP001500037">
    <property type="component" value="Unassembled WGS sequence"/>
</dbReference>
<accession>A0ABN1W5T9</accession>
<dbReference type="InterPro" id="IPR011659">
    <property type="entry name" value="WD40"/>
</dbReference>
<dbReference type="PROSITE" id="PS51318">
    <property type="entry name" value="TAT"/>
    <property type="match status" value="1"/>
</dbReference>
<gene>
    <name evidence="3" type="ORF">GCM10009665_28480</name>
</gene>
<evidence type="ECO:0000313" key="4">
    <source>
        <dbReference type="Proteomes" id="UP001500037"/>
    </source>
</evidence>
<proteinExistence type="inferred from homology"/>
<comment type="caution">
    <text evidence="3">The sequence shown here is derived from an EMBL/GenBank/DDBJ whole genome shotgun (WGS) entry which is preliminary data.</text>
</comment>
<evidence type="ECO:0000256" key="2">
    <source>
        <dbReference type="SAM" id="SignalP"/>
    </source>
</evidence>
<name>A0ABN1W5T9_9ACTN</name>
<dbReference type="SUPFAM" id="SSF82171">
    <property type="entry name" value="DPP6 N-terminal domain-like"/>
    <property type="match status" value="1"/>
</dbReference>
<dbReference type="InterPro" id="IPR006311">
    <property type="entry name" value="TAT_signal"/>
</dbReference>
<feature type="signal peptide" evidence="2">
    <location>
        <begin position="1"/>
        <end position="36"/>
    </location>
</feature>
<dbReference type="PANTHER" id="PTHR36842:SF1">
    <property type="entry name" value="PROTEIN TOLB"/>
    <property type="match status" value="1"/>
</dbReference>